<evidence type="ECO:0000313" key="3">
    <source>
        <dbReference type="Proteomes" id="UP000646911"/>
    </source>
</evidence>
<name>A0ABR6ZHX7_9BURK</name>
<evidence type="ECO:0000313" key="2">
    <source>
        <dbReference type="EMBL" id="MBC3911329.1"/>
    </source>
</evidence>
<evidence type="ECO:0000256" key="1">
    <source>
        <dbReference type="SAM" id="Coils"/>
    </source>
</evidence>
<dbReference type="EMBL" id="JACOFX010000029">
    <property type="protein sequence ID" value="MBC3911329.1"/>
    <property type="molecule type" value="Genomic_DNA"/>
</dbReference>
<organism evidence="2 3">
    <name type="scientific">Undibacterium umbellatum</name>
    <dbReference type="NCBI Taxonomy" id="2762300"/>
    <lineage>
        <taxon>Bacteria</taxon>
        <taxon>Pseudomonadati</taxon>
        <taxon>Pseudomonadota</taxon>
        <taxon>Betaproteobacteria</taxon>
        <taxon>Burkholderiales</taxon>
        <taxon>Oxalobacteraceae</taxon>
        <taxon>Undibacterium</taxon>
    </lineage>
</organism>
<proteinExistence type="predicted"/>
<keyword evidence="1" id="KW-0175">Coiled coil</keyword>
<sequence>MMAKREAYIASIKAQLDELNISMTVMEAKVAASKEAMKEQYAKEIQKLYVQSQQVRDKLDEIKSASENNWESMINTTEKVRDAFVNSCHYFKAQLKED</sequence>
<reference evidence="2 3" key="1">
    <citation type="submission" date="2020-08" db="EMBL/GenBank/DDBJ databases">
        <title>Novel species isolated from subtropical streams in China.</title>
        <authorList>
            <person name="Lu H."/>
        </authorList>
    </citation>
    <scope>NUCLEOTIDE SEQUENCE [LARGE SCALE GENOMIC DNA]</scope>
    <source>
        <strain evidence="2 3">NL8W</strain>
    </source>
</reference>
<accession>A0ABR6ZHX7</accession>
<protein>
    <submittedName>
        <fullName evidence="2">Uncharacterized protein</fullName>
    </submittedName>
</protein>
<dbReference type="Proteomes" id="UP000646911">
    <property type="component" value="Unassembled WGS sequence"/>
</dbReference>
<comment type="caution">
    <text evidence="2">The sequence shown here is derived from an EMBL/GenBank/DDBJ whole genome shotgun (WGS) entry which is preliminary data.</text>
</comment>
<keyword evidence="3" id="KW-1185">Reference proteome</keyword>
<dbReference type="RefSeq" id="WP_186957035.1">
    <property type="nucleotide sequence ID" value="NZ_JACOFX010000029.1"/>
</dbReference>
<feature type="coiled-coil region" evidence="1">
    <location>
        <begin position="9"/>
        <end position="58"/>
    </location>
</feature>
<gene>
    <name evidence="2" type="ORF">H8L47_27585</name>
</gene>